<keyword evidence="1" id="KW-0472">Membrane</keyword>
<dbReference type="PANTHER" id="PTHR30273">
    <property type="entry name" value="PERIPLASMIC SIGNAL SENSOR AND SIGMA FACTOR ACTIVATOR FECR-RELATED"/>
    <property type="match status" value="1"/>
</dbReference>
<dbReference type="Gene3D" id="3.55.50.30">
    <property type="match status" value="1"/>
</dbReference>
<evidence type="ECO:0000259" key="2">
    <source>
        <dbReference type="Pfam" id="PF04773"/>
    </source>
</evidence>
<dbReference type="Pfam" id="PF16344">
    <property type="entry name" value="FecR_C"/>
    <property type="match status" value="1"/>
</dbReference>
<accession>A0A1M5HNW2</accession>
<keyword evidence="5" id="KW-1185">Reference proteome</keyword>
<evidence type="ECO:0000313" key="5">
    <source>
        <dbReference type="Proteomes" id="UP000184287"/>
    </source>
</evidence>
<evidence type="ECO:0000313" key="4">
    <source>
        <dbReference type="EMBL" id="SHG17653.1"/>
    </source>
</evidence>
<dbReference type="InterPro" id="IPR006860">
    <property type="entry name" value="FecR"/>
</dbReference>
<name>A0A1M5HNW2_9SPHI</name>
<dbReference type="RefSeq" id="WP_073233506.1">
    <property type="nucleotide sequence ID" value="NZ_FQUQ01000004.1"/>
</dbReference>
<evidence type="ECO:0000256" key="1">
    <source>
        <dbReference type="SAM" id="Phobius"/>
    </source>
</evidence>
<organism evidence="4 5">
    <name type="scientific">Pedobacter caeni</name>
    <dbReference type="NCBI Taxonomy" id="288992"/>
    <lineage>
        <taxon>Bacteria</taxon>
        <taxon>Pseudomonadati</taxon>
        <taxon>Bacteroidota</taxon>
        <taxon>Sphingobacteriia</taxon>
        <taxon>Sphingobacteriales</taxon>
        <taxon>Sphingobacteriaceae</taxon>
        <taxon>Pedobacter</taxon>
    </lineage>
</organism>
<dbReference type="InterPro" id="IPR012373">
    <property type="entry name" value="Ferrdict_sens_TM"/>
</dbReference>
<dbReference type="InterPro" id="IPR032508">
    <property type="entry name" value="FecR_C"/>
</dbReference>
<dbReference type="EMBL" id="FQUQ01000004">
    <property type="protein sequence ID" value="SHG17653.1"/>
    <property type="molecule type" value="Genomic_DNA"/>
</dbReference>
<dbReference type="PANTHER" id="PTHR30273:SF2">
    <property type="entry name" value="PROTEIN FECR"/>
    <property type="match status" value="1"/>
</dbReference>
<feature type="transmembrane region" description="Helical" evidence="1">
    <location>
        <begin position="96"/>
        <end position="118"/>
    </location>
</feature>
<dbReference type="STRING" id="288992.SAMN04488522_104745"/>
<gene>
    <name evidence="4" type="ORF">SAMN04488522_104745</name>
</gene>
<dbReference type="AlphaFoldDB" id="A0A1M5HNW2"/>
<sequence>MKKHDTDFNSYSLLDFLDDPDFMAWVLTPTLETDLHWETVLNNYPASAENISAAKKLILSLSFSVDEMDAKELEEVWENITEETRVNKPKTRILPLWLKAASAAVLAGILLTAGLYFYTHRQIEVSTQYGQVKTIQLPDGSEVTLNANSTLQYAGNWDKKEIREVWIKGEAQFNVNHLHLRGPVKTGDRFVVHSQKVNIEVLGTSFNVNNRRGLEQVSLLSGKISLTGTSGNKPVIIMKPGEIVQYMNNEITLFKAADQVSEYISWSKGKLFFQNTTLSKVFQYLEDVHGYQVILKDPEIGNKKISGAFDSNNIRIMFSALSMALNINIKEDTSLHQLTVSY</sequence>
<proteinExistence type="predicted"/>
<protein>
    <submittedName>
        <fullName evidence="4">FecR family protein</fullName>
    </submittedName>
</protein>
<evidence type="ECO:0000259" key="3">
    <source>
        <dbReference type="Pfam" id="PF16344"/>
    </source>
</evidence>
<dbReference type="Gene3D" id="2.60.120.1440">
    <property type="match status" value="1"/>
</dbReference>
<dbReference type="GO" id="GO:0016989">
    <property type="term" value="F:sigma factor antagonist activity"/>
    <property type="evidence" value="ECO:0007669"/>
    <property type="project" value="TreeGrafter"/>
</dbReference>
<keyword evidence="1" id="KW-1133">Transmembrane helix</keyword>
<feature type="domain" description="FecR protein" evidence="2">
    <location>
        <begin position="125"/>
        <end position="224"/>
    </location>
</feature>
<dbReference type="OrthoDB" id="1523489at2"/>
<dbReference type="PIRSF" id="PIRSF018266">
    <property type="entry name" value="FecR"/>
    <property type="match status" value="1"/>
</dbReference>
<keyword evidence="1" id="KW-0812">Transmembrane</keyword>
<dbReference type="Proteomes" id="UP000184287">
    <property type="component" value="Unassembled WGS sequence"/>
</dbReference>
<reference evidence="5" key="1">
    <citation type="submission" date="2016-11" db="EMBL/GenBank/DDBJ databases">
        <authorList>
            <person name="Varghese N."/>
            <person name="Submissions S."/>
        </authorList>
    </citation>
    <scope>NUCLEOTIDE SEQUENCE [LARGE SCALE GENOMIC DNA]</scope>
    <source>
        <strain evidence="5">DSM 16990</strain>
    </source>
</reference>
<dbReference type="Pfam" id="PF04773">
    <property type="entry name" value="FecR"/>
    <property type="match status" value="1"/>
</dbReference>
<feature type="domain" description="Protein FecR C-terminal" evidence="3">
    <location>
        <begin position="270"/>
        <end position="331"/>
    </location>
</feature>